<dbReference type="PROSITE" id="PS50082">
    <property type="entry name" value="WD_REPEATS_2"/>
    <property type="match status" value="3"/>
</dbReference>
<keyword evidence="2" id="KW-0677">Repeat</keyword>
<feature type="region of interest" description="Disordered" evidence="4">
    <location>
        <begin position="324"/>
        <end position="349"/>
    </location>
</feature>
<proteinExistence type="predicted"/>
<evidence type="ECO:0008006" key="7">
    <source>
        <dbReference type="Google" id="ProtNLM"/>
    </source>
</evidence>
<dbReference type="Pfam" id="PF00400">
    <property type="entry name" value="WD40"/>
    <property type="match status" value="3"/>
</dbReference>
<evidence type="ECO:0000256" key="2">
    <source>
        <dbReference type="ARBA" id="ARBA00022737"/>
    </source>
</evidence>
<keyword evidence="6" id="KW-1185">Reference proteome</keyword>
<dbReference type="OrthoDB" id="10261640at2759"/>
<feature type="repeat" description="WD" evidence="3">
    <location>
        <begin position="126"/>
        <end position="158"/>
    </location>
</feature>
<keyword evidence="1 3" id="KW-0853">WD repeat</keyword>
<dbReference type="PANTHER" id="PTHR19857">
    <property type="entry name" value="MITOCHONDRIAL DIVISION PROTEIN 1-RELATED"/>
    <property type="match status" value="1"/>
</dbReference>
<sequence length="507" mass="52875">MSAHNPHDEVSDDEPDADDNMLGADEVEQEIEDDGDVQMDSGDEEMQEDEVILLQNDSVAHFDGHKDSIFCIAQHPTRPEIVATGGGDDLGYIWDSTPPPGPVLPSSYETTPQPRERKGQDIIAKLEGHKDSINGIAFTLPKGEYVVTAGLDSQIRVWHDKKGDGTGWIFLAEATEDIEDINWIAACPSSDHPNTIALGASNGSVWVYTIDAAETSSPLTPVQAYYVHTGPCTAGAWTPDGKLLATVAEDSSLYVWDVWGDAAAAGFGSSQGAQHIIGLTGDDERFLVEGGLYSIAISPGGALCAVGGAEGAIRVVGLPRFNVPSSSEGQKGTGARTKHGGGKQAAAKGAAGSQGQAGQILASLQAQSDSVETIAFAFPPLTIMAAGSVDGSIVLFDAAHNFAKRRKIEAAHDEEAVIKLEFVKPSAGGMNGWILTSAGNDGVIRRWDVRGGTAAAAQGLKGEWKGHRGGGEGGGVMGFVQGFEGGVRVVTAGDDGVGLVFATPFDR</sequence>
<evidence type="ECO:0000313" key="6">
    <source>
        <dbReference type="Proteomes" id="UP000053259"/>
    </source>
</evidence>
<dbReference type="EMBL" id="KN847540">
    <property type="protein sequence ID" value="KIW04559.1"/>
    <property type="molecule type" value="Genomic_DNA"/>
</dbReference>
<dbReference type="STRING" id="253628.A0A0D2AZP5"/>
<dbReference type="HOGENOM" id="CLU_000288_57_9_1"/>
<dbReference type="InterPro" id="IPR051179">
    <property type="entry name" value="WD_repeat_multifunction"/>
</dbReference>
<gene>
    <name evidence="5" type="ORF">PV09_04311</name>
</gene>
<protein>
    <recommendedName>
        <fullName evidence="7">Anaphase-promoting complex subunit 4 WD40 domain-containing protein</fullName>
    </recommendedName>
</protein>
<evidence type="ECO:0000256" key="4">
    <source>
        <dbReference type="SAM" id="MobiDB-lite"/>
    </source>
</evidence>
<dbReference type="RefSeq" id="XP_016214428.1">
    <property type="nucleotide sequence ID" value="XM_016357636.1"/>
</dbReference>
<evidence type="ECO:0000256" key="1">
    <source>
        <dbReference type="ARBA" id="ARBA00022574"/>
    </source>
</evidence>
<feature type="repeat" description="WD" evidence="3">
    <location>
        <begin position="62"/>
        <end position="95"/>
    </location>
</feature>
<feature type="region of interest" description="Disordered" evidence="4">
    <location>
        <begin position="1"/>
        <end position="46"/>
    </location>
</feature>
<dbReference type="InterPro" id="IPR036322">
    <property type="entry name" value="WD40_repeat_dom_sf"/>
</dbReference>
<dbReference type="InterPro" id="IPR015943">
    <property type="entry name" value="WD40/YVTN_repeat-like_dom_sf"/>
</dbReference>
<reference evidence="5 6" key="1">
    <citation type="submission" date="2015-01" db="EMBL/GenBank/DDBJ databases">
        <title>The Genome Sequence of Ochroconis gallopava CBS43764.</title>
        <authorList>
            <consortium name="The Broad Institute Genomics Platform"/>
            <person name="Cuomo C."/>
            <person name="de Hoog S."/>
            <person name="Gorbushina A."/>
            <person name="Stielow B."/>
            <person name="Teixiera M."/>
            <person name="Abouelleil A."/>
            <person name="Chapman S.B."/>
            <person name="Priest M."/>
            <person name="Young S.K."/>
            <person name="Wortman J."/>
            <person name="Nusbaum C."/>
            <person name="Birren B."/>
        </authorList>
    </citation>
    <scope>NUCLEOTIDE SEQUENCE [LARGE SCALE GENOMIC DNA]</scope>
    <source>
        <strain evidence="5 6">CBS 43764</strain>
    </source>
</reference>
<dbReference type="VEuPathDB" id="FungiDB:PV09_04311"/>
<name>A0A0D2AZP5_9PEZI</name>
<dbReference type="PANTHER" id="PTHR19857:SF8">
    <property type="entry name" value="ANGIO-ASSOCIATED MIGRATORY CELL PROTEIN"/>
    <property type="match status" value="1"/>
</dbReference>
<accession>A0A0D2AZP5</accession>
<dbReference type="InterPro" id="IPR001680">
    <property type="entry name" value="WD40_rpt"/>
</dbReference>
<dbReference type="PROSITE" id="PS50294">
    <property type="entry name" value="WD_REPEATS_REGION"/>
    <property type="match status" value="2"/>
</dbReference>
<dbReference type="Gene3D" id="2.130.10.10">
    <property type="entry name" value="YVTN repeat-like/Quinoprotein amine dehydrogenase"/>
    <property type="match status" value="1"/>
</dbReference>
<dbReference type="AlphaFoldDB" id="A0A0D2AZP5"/>
<dbReference type="InterPro" id="IPR019775">
    <property type="entry name" value="WD40_repeat_CS"/>
</dbReference>
<feature type="compositionally biased region" description="Acidic residues" evidence="4">
    <location>
        <begin position="10"/>
        <end position="46"/>
    </location>
</feature>
<dbReference type="GeneID" id="27312284"/>
<organism evidence="5 6">
    <name type="scientific">Verruconis gallopava</name>
    <dbReference type="NCBI Taxonomy" id="253628"/>
    <lineage>
        <taxon>Eukaryota</taxon>
        <taxon>Fungi</taxon>
        <taxon>Dikarya</taxon>
        <taxon>Ascomycota</taxon>
        <taxon>Pezizomycotina</taxon>
        <taxon>Dothideomycetes</taxon>
        <taxon>Pleosporomycetidae</taxon>
        <taxon>Venturiales</taxon>
        <taxon>Sympoventuriaceae</taxon>
        <taxon>Verruconis</taxon>
    </lineage>
</organism>
<dbReference type="FunCoup" id="A0A0D2AZP5">
    <property type="interactions" value="614"/>
</dbReference>
<dbReference type="InParanoid" id="A0A0D2AZP5"/>
<dbReference type="Proteomes" id="UP000053259">
    <property type="component" value="Unassembled WGS sequence"/>
</dbReference>
<evidence type="ECO:0000256" key="3">
    <source>
        <dbReference type="PROSITE-ProRule" id="PRU00221"/>
    </source>
</evidence>
<dbReference type="SUPFAM" id="SSF50978">
    <property type="entry name" value="WD40 repeat-like"/>
    <property type="match status" value="1"/>
</dbReference>
<dbReference type="SMART" id="SM00320">
    <property type="entry name" value="WD40"/>
    <property type="match status" value="7"/>
</dbReference>
<evidence type="ECO:0000313" key="5">
    <source>
        <dbReference type="EMBL" id="KIW04559.1"/>
    </source>
</evidence>
<feature type="repeat" description="WD" evidence="3">
    <location>
        <begin position="225"/>
        <end position="258"/>
    </location>
</feature>
<dbReference type="PROSITE" id="PS00678">
    <property type="entry name" value="WD_REPEATS_1"/>
    <property type="match status" value="1"/>
</dbReference>